<gene>
    <name evidence="2" type="ORF">GCM10018785_30390</name>
</gene>
<reference evidence="2" key="1">
    <citation type="journal article" date="2014" name="Int. J. Syst. Evol. Microbiol.">
        <title>Complete genome sequence of Corynebacterium casei LMG S-19264T (=DSM 44701T), isolated from a smear-ripened cheese.</title>
        <authorList>
            <consortium name="US DOE Joint Genome Institute (JGI-PGF)"/>
            <person name="Walter F."/>
            <person name="Albersmeier A."/>
            <person name="Kalinowski J."/>
            <person name="Ruckert C."/>
        </authorList>
    </citation>
    <scope>NUCLEOTIDE SEQUENCE</scope>
    <source>
        <strain evidence="2">JCM 4784</strain>
    </source>
</reference>
<dbReference type="PANTHER" id="PTHR33055">
    <property type="entry name" value="TRANSPOSASE FOR INSERTION SEQUENCE ELEMENT IS1111A"/>
    <property type="match status" value="1"/>
</dbReference>
<organism evidence="2 3">
    <name type="scientific">Streptomyces longispororuber</name>
    <dbReference type="NCBI Taxonomy" id="68230"/>
    <lineage>
        <taxon>Bacteria</taxon>
        <taxon>Bacillati</taxon>
        <taxon>Actinomycetota</taxon>
        <taxon>Actinomycetes</taxon>
        <taxon>Kitasatosporales</taxon>
        <taxon>Streptomycetaceae</taxon>
        <taxon>Streptomyces</taxon>
    </lineage>
</organism>
<dbReference type="PANTHER" id="PTHR33055:SF3">
    <property type="entry name" value="PUTATIVE TRANSPOSASE FOR IS117-RELATED"/>
    <property type="match status" value="1"/>
</dbReference>
<dbReference type="GO" id="GO:0003677">
    <property type="term" value="F:DNA binding"/>
    <property type="evidence" value="ECO:0007669"/>
    <property type="project" value="InterPro"/>
</dbReference>
<dbReference type="AlphaFoldDB" id="A0A918ZLC7"/>
<reference evidence="2" key="2">
    <citation type="submission" date="2020-09" db="EMBL/GenBank/DDBJ databases">
        <authorList>
            <person name="Sun Q."/>
            <person name="Ohkuma M."/>
        </authorList>
    </citation>
    <scope>NUCLEOTIDE SEQUENCE</scope>
    <source>
        <strain evidence="2">JCM 4784</strain>
    </source>
</reference>
<dbReference type="EMBL" id="BNBT01000037">
    <property type="protein sequence ID" value="GHE59058.1"/>
    <property type="molecule type" value="Genomic_DNA"/>
</dbReference>
<dbReference type="GO" id="GO:0004803">
    <property type="term" value="F:transposase activity"/>
    <property type="evidence" value="ECO:0007669"/>
    <property type="project" value="InterPro"/>
</dbReference>
<dbReference type="GO" id="GO:0006313">
    <property type="term" value="P:DNA transposition"/>
    <property type="evidence" value="ECO:0007669"/>
    <property type="project" value="InterPro"/>
</dbReference>
<dbReference type="Pfam" id="PF02371">
    <property type="entry name" value="Transposase_20"/>
    <property type="match status" value="1"/>
</dbReference>
<evidence type="ECO:0000313" key="3">
    <source>
        <dbReference type="Proteomes" id="UP000608024"/>
    </source>
</evidence>
<dbReference type="Proteomes" id="UP000608024">
    <property type="component" value="Unassembled WGS sequence"/>
</dbReference>
<accession>A0A918ZLC7</accession>
<dbReference type="InterPro" id="IPR047650">
    <property type="entry name" value="Transpos_IS110"/>
</dbReference>
<feature type="domain" description="Transposase IS116/IS110/IS902 C-terminal" evidence="1">
    <location>
        <begin position="2"/>
        <end position="74"/>
    </location>
</feature>
<sequence>MLGARVLAELGDDRTRFADARALKSYAGSAPVTRASGKKRFVGRRFVKNNRLINAGFLWAFAALTASPGANAHYRRRREHGDWHAAAQRHLLNRFLGQLHHCLKTRQPFDEQRAFEPFVQASA</sequence>
<proteinExistence type="predicted"/>
<name>A0A918ZLC7_9ACTN</name>
<dbReference type="InterPro" id="IPR003346">
    <property type="entry name" value="Transposase_20"/>
</dbReference>
<evidence type="ECO:0000313" key="2">
    <source>
        <dbReference type="EMBL" id="GHE59058.1"/>
    </source>
</evidence>
<evidence type="ECO:0000259" key="1">
    <source>
        <dbReference type="Pfam" id="PF02371"/>
    </source>
</evidence>
<protein>
    <recommendedName>
        <fullName evidence="1">Transposase IS116/IS110/IS902 C-terminal domain-containing protein</fullName>
    </recommendedName>
</protein>
<keyword evidence="3" id="KW-1185">Reference proteome</keyword>
<comment type="caution">
    <text evidence="2">The sequence shown here is derived from an EMBL/GenBank/DDBJ whole genome shotgun (WGS) entry which is preliminary data.</text>
</comment>